<reference evidence="2" key="2">
    <citation type="journal article" date="2018" name="Mol. Plant Microbe Interact.">
        <title>Genome sequence resources for the wheat stripe rust pathogen (Puccinia striiformis f. sp. tritici) and the barley stripe rust pathogen (Puccinia striiformis f. sp. hordei).</title>
        <authorList>
            <person name="Xia C."/>
            <person name="Wang M."/>
            <person name="Yin C."/>
            <person name="Cornejo O.E."/>
            <person name="Hulbert S.H."/>
            <person name="Chen X."/>
        </authorList>
    </citation>
    <scope>NUCLEOTIDE SEQUENCE [LARGE SCALE GENOMIC DNA]</scope>
    <source>
        <strain evidence="2">93-210</strain>
    </source>
</reference>
<evidence type="ECO:0000313" key="2">
    <source>
        <dbReference type="Proteomes" id="UP001060170"/>
    </source>
</evidence>
<proteinExistence type="predicted"/>
<dbReference type="EMBL" id="CM045867">
    <property type="protein sequence ID" value="KAI7959293.1"/>
    <property type="molecule type" value="Genomic_DNA"/>
</dbReference>
<organism evidence="1 2">
    <name type="scientific">Puccinia striiformis f. sp. tritici</name>
    <dbReference type="NCBI Taxonomy" id="168172"/>
    <lineage>
        <taxon>Eukaryota</taxon>
        <taxon>Fungi</taxon>
        <taxon>Dikarya</taxon>
        <taxon>Basidiomycota</taxon>
        <taxon>Pucciniomycotina</taxon>
        <taxon>Pucciniomycetes</taxon>
        <taxon>Pucciniales</taxon>
        <taxon>Pucciniaceae</taxon>
        <taxon>Puccinia</taxon>
    </lineage>
</organism>
<protein>
    <submittedName>
        <fullName evidence="1">Uncharacterized protein</fullName>
    </submittedName>
</protein>
<accession>A0ACC0ESV3</accession>
<evidence type="ECO:0000313" key="1">
    <source>
        <dbReference type="EMBL" id="KAI7959293.1"/>
    </source>
</evidence>
<comment type="caution">
    <text evidence="1">The sequence shown here is derived from an EMBL/GenBank/DDBJ whole genome shotgun (WGS) entry which is preliminary data.</text>
</comment>
<keyword evidence="2" id="KW-1185">Reference proteome</keyword>
<reference evidence="2" key="1">
    <citation type="journal article" date="2018" name="BMC Genomics">
        <title>Genomic insights into host adaptation between the wheat stripe rust pathogen (Puccinia striiformis f. sp. tritici) and the barley stripe rust pathogen (Puccinia striiformis f. sp. hordei).</title>
        <authorList>
            <person name="Xia C."/>
            <person name="Wang M."/>
            <person name="Yin C."/>
            <person name="Cornejo O.E."/>
            <person name="Hulbert S.H."/>
            <person name="Chen X."/>
        </authorList>
    </citation>
    <scope>NUCLEOTIDE SEQUENCE [LARGE SCALE GENOMIC DNA]</scope>
    <source>
        <strain evidence="2">93-210</strain>
    </source>
</reference>
<name>A0ACC0ESV3_9BASI</name>
<sequence>MSKSVMAQNLISTLPSLSAKLPQEFKDALEKIIPSSLSSSFRKISAPPQAEMLAEDSRGNGKRYTLSEDEYNRLLWRLVQIEGRKLISSEEYFKRLNDGMGPGDLPVFPYSVQSHKRISYLGDQYTIKDKHIGNSTVKYLHSDNSSSAKVQRFGHVVGIFSISYSPQIGAPSNHELWLDVSSFDALSKENSRLNPLEAWPDCHIHVAHSHQSERHFIRIDEILSQATMWQAPENMWKIEPSIIFLTSVISNIEF</sequence>
<reference evidence="1 2" key="3">
    <citation type="journal article" date="2022" name="Microbiol. Spectr.">
        <title>Folding features and dynamics of 3D genome architecture in plant fungal pathogens.</title>
        <authorList>
            <person name="Xia C."/>
        </authorList>
    </citation>
    <scope>NUCLEOTIDE SEQUENCE [LARGE SCALE GENOMIC DNA]</scope>
    <source>
        <strain evidence="1 2">93-210</strain>
    </source>
</reference>
<dbReference type="Proteomes" id="UP001060170">
    <property type="component" value="Chromosome 3"/>
</dbReference>
<gene>
    <name evidence="1" type="ORF">MJO28_003084</name>
</gene>